<sequence length="95" mass="10522">MADLDALQALPTELQLKVLGMDNMQTVCRFSQVNQRAKTLVDSLIGIEDARRIFAHEVAERQPSRTSAPSLATSDVWCYDMIAATTLPQPICDQT</sequence>
<dbReference type="GeneID" id="92089517"/>
<dbReference type="Proteomes" id="UP001480595">
    <property type="component" value="Unassembled WGS sequence"/>
</dbReference>
<protein>
    <recommendedName>
        <fullName evidence="1">F-box domain-containing protein</fullName>
    </recommendedName>
</protein>
<reference evidence="2 3" key="1">
    <citation type="submission" date="2023-01" db="EMBL/GenBank/DDBJ databases">
        <title>Analysis of 21 Apiospora genomes using comparative genomics revels a genus with tremendous synthesis potential of carbohydrate active enzymes and secondary metabolites.</title>
        <authorList>
            <person name="Sorensen T."/>
        </authorList>
    </citation>
    <scope>NUCLEOTIDE SEQUENCE [LARGE SCALE GENOMIC DNA]</scope>
    <source>
        <strain evidence="2 3">CBS 135458</strain>
    </source>
</reference>
<dbReference type="PROSITE" id="PS50181">
    <property type="entry name" value="FBOX"/>
    <property type="match status" value="1"/>
</dbReference>
<gene>
    <name evidence="2" type="ORF">PG994_005045</name>
</gene>
<keyword evidence="3" id="KW-1185">Reference proteome</keyword>
<proteinExistence type="predicted"/>
<comment type="caution">
    <text evidence="2">The sequence shown here is derived from an EMBL/GenBank/DDBJ whole genome shotgun (WGS) entry which is preliminary data.</text>
</comment>
<evidence type="ECO:0000259" key="1">
    <source>
        <dbReference type="PROSITE" id="PS50181"/>
    </source>
</evidence>
<dbReference type="EMBL" id="JAQQWL010000005">
    <property type="protein sequence ID" value="KAK8074146.1"/>
    <property type="molecule type" value="Genomic_DNA"/>
</dbReference>
<name>A0ABR1VSA8_9PEZI</name>
<evidence type="ECO:0000313" key="2">
    <source>
        <dbReference type="EMBL" id="KAK8074146.1"/>
    </source>
</evidence>
<organism evidence="2 3">
    <name type="scientific">Apiospora phragmitis</name>
    <dbReference type="NCBI Taxonomy" id="2905665"/>
    <lineage>
        <taxon>Eukaryota</taxon>
        <taxon>Fungi</taxon>
        <taxon>Dikarya</taxon>
        <taxon>Ascomycota</taxon>
        <taxon>Pezizomycotina</taxon>
        <taxon>Sordariomycetes</taxon>
        <taxon>Xylariomycetidae</taxon>
        <taxon>Amphisphaeriales</taxon>
        <taxon>Apiosporaceae</taxon>
        <taxon>Apiospora</taxon>
    </lineage>
</organism>
<accession>A0ABR1VSA8</accession>
<dbReference type="InterPro" id="IPR001810">
    <property type="entry name" value="F-box_dom"/>
</dbReference>
<dbReference type="RefSeq" id="XP_066718621.1">
    <property type="nucleotide sequence ID" value="XM_066856454.1"/>
</dbReference>
<evidence type="ECO:0000313" key="3">
    <source>
        <dbReference type="Proteomes" id="UP001480595"/>
    </source>
</evidence>
<feature type="domain" description="F-box" evidence="1">
    <location>
        <begin position="4"/>
        <end position="53"/>
    </location>
</feature>